<dbReference type="SMART" id="SM00220">
    <property type="entry name" value="S_TKc"/>
    <property type="match status" value="1"/>
</dbReference>
<evidence type="ECO:0000313" key="6">
    <source>
        <dbReference type="Proteomes" id="UP001638015"/>
    </source>
</evidence>
<evidence type="ECO:0000259" key="4">
    <source>
        <dbReference type="PROSITE" id="PS50011"/>
    </source>
</evidence>
<dbReference type="InterPro" id="IPR017441">
    <property type="entry name" value="Protein_kinase_ATP_BS"/>
</dbReference>
<dbReference type="Proteomes" id="UP001638015">
    <property type="component" value="Unassembled WGS sequence"/>
</dbReference>
<keyword evidence="1 3" id="KW-0547">Nucleotide-binding</keyword>
<dbReference type="InterPro" id="IPR008271">
    <property type="entry name" value="Ser/Thr_kinase_AS"/>
</dbReference>
<evidence type="ECO:0000256" key="1">
    <source>
        <dbReference type="ARBA" id="ARBA00022741"/>
    </source>
</evidence>
<reference evidence="5 6" key="1">
    <citation type="journal article" date="2025" name="Anaerobe">
        <title>Description of Anaerococcus kampingiae sp. nov., Anaerococcus groningensis sp. nov., Anaerococcus martiniensis sp. nov., and Anaerococcus cruorum sp. nov., isolated from human clinical specimens.</title>
        <authorList>
            <person name="Boiten K.E."/>
            <person name="Meijer J."/>
            <person name="van Wezel E.M."/>
            <person name="Veloo A.C.M."/>
        </authorList>
    </citation>
    <scope>NUCLEOTIDE SEQUENCE [LARGE SCALE GENOMIC DNA]</scope>
    <source>
        <strain evidence="5 6">ENR1039</strain>
    </source>
</reference>
<dbReference type="PROSITE" id="PS00108">
    <property type="entry name" value="PROTEIN_KINASE_ST"/>
    <property type="match status" value="1"/>
</dbReference>
<dbReference type="RefSeq" id="WP_410033335.1">
    <property type="nucleotide sequence ID" value="NZ_JBGMEH010000008.1"/>
</dbReference>
<name>A0ABW9MY28_9FIRM</name>
<dbReference type="InterPro" id="IPR000719">
    <property type="entry name" value="Prot_kinase_dom"/>
</dbReference>
<evidence type="ECO:0000256" key="2">
    <source>
        <dbReference type="ARBA" id="ARBA00022840"/>
    </source>
</evidence>
<evidence type="ECO:0000313" key="5">
    <source>
        <dbReference type="EMBL" id="MFO3716723.1"/>
    </source>
</evidence>
<keyword evidence="6" id="KW-1185">Reference proteome</keyword>
<accession>A0ABW9MY28</accession>
<dbReference type="InterPro" id="IPR011009">
    <property type="entry name" value="Kinase-like_dom_sf"/>
</dbReference>
<evidence type="ECO:0000256" key="3">
    <source>
        <dbReference type="PROSITE-ProRule" id="PRU10141"/>
    </source>
</evidence>
<dbReference type="PROSITE" id="PS00107">
    <property type="entry name" value="PROTEIN_KINASE_ATP"/>
    <property type="match status" value="1"/>
</dbReference>
<dbReference type="PANTHER" id="PTHR44167:SF24">
    <property type="entry name" value="SERINE_THREONINE-PROTEIN KINASE CHK2"/>
    <property type="match status" value="1"/>
</dbReference>
<protein>
    <recommendedName>
        <fullName evidence="4">Protein kinase domain-containing protein</fullName>
    </recommendedName>
</protein>
<organism evidence="5 6">
    <name type="scientific">Anaerococcus cruorum</name>
    <dbReference type="NCBI Taxonomy" id="3115617"/>
    <lineage>
        <taxon>Bacteria</taxon>
        <taxon>Bacillati</taxon>
        <taxon>Bacillota</taxon>
        <taxon>Tissierellia</taxon>
        <taxon>Tissierellales</taxon>
        <taxon>Peptoniphilaceae</taxon>
        <taxon>Anaerococcus</taxon>
    </lineage>
</organism>
<dbReference type="Gene3D" id="1.10.510.10">
    <property type="entry name" value="Transferase(Phosphotransferase) domain 1"/>
    <property type="match status" value="1"/>
</dbReference>
<dbReference type="PANTHER" id="PTHR44167">
    <property type="entry name" value="OVARIAN-SPECIFIC SERINE/THREONINE-PROTEIN KINASE LOK-RELATED"/>
    <property type="match status" value="1"/>
</dbReference>
<dbReference type="PROSITE" id="PS50011">
    <property type="entry name" value="PROTEIN_KINASE_DOM"/>
    <property type="match status" value="1"/>
</dbReference>
<comment type="caution">
    <text evidence="5">The sequence shown here is derived from an EMBL/GenBank/DDBJ whole genome shotgun (WGS) entry which is preliminary data.</text>
</comment>
<sequence length="1332" mass="156821">MKDFNSQENFINGLKSEVKSDRSSLVGEKFNIISMMGEVKYEVKVKKLIGQGGSSLVYEVCVDDNYPPLKKMIMKEFYPNYNPDYIVAERNPINRLELYFDADDRKDEERVKKDRDKFIDSYNKHIRILEMDSYLDGRIVRPYRVEIDNSYLFSLYEVDTATSVDKYYNLDLARIVDILIQTTDILIHLHNNNIIYMDLKPANILYDYNNNKVKLFDFDAAIDLNELDSINEFFMPNEKALIPPELRFISDISKRKEIFITEEIDLYMLGATFFTLLVGRTPLSMENEDMDFLERNIRDVLNHKSNKILINEVAEDEIVKLLKDSLSMHRLIDAADFKNRLLKIEENLRFKNNKEFSNIISAAYFLVYNRLYNYITEDKNGKNIDVAIVGNNDISRMFFTFIFSVVNIKDVKLNISLYDKNPKVFYKQMLSENPLLAETANISLNGKEVNKYINPDITDTPYAYINFLSSKERIDQSYILILDETGYDYYRLADILYKEFKDDEKKRIILNYSRNNHEVDIRQDNNISLFNLDLASTSTFKDRDFNDKILDEAYEYYLYYIRSNYGERVDYANTWEKFTRDDFYNLKSSLRVALSIEYYKYMAGIKDDDNVASNFYKQVLNPKDSDLTTMRDVLADYEHQSWNRFMIVQGFRVPNDNQLAAYAYIDQKNHVDYQKKFHPLIANSSTKIIKSGSVDKLTAASIRVNKLIKEKIISKQEQVKSRMLNILNNTLWDDNKYLVELRPLWIDLVKLANNIIENEYYADNSLNILTYEIEEILNQAKPDLAVLSYDYYQIRDDLNLIIKRNKKYDIKDIDYMVIDSIPLISSARIKTIYKPFVANDENLWANIIATIKFHPEKLVFLSDDPVDERKLCRIASFLKNKRLQKSLNIELITYEQLKYYSKENAVVDLTLNTHADGKRPELDGLEYVEYTGSNKWFGNYKALDFYNNKSSLTVEETFFLNNATIHDNGALTSITRLVDYFPLIWDTYLSLNSRDWKRFVDAIKYSQNFYRLNLDDFEIMENHSLIEAGDFIFRKDDLVKYTSLKNLLDDLVKEGILIEYQLPVNPGKLKLHSYNDDLSIKLGDFISKNMWSYNQDFKLVREELAERNYEYSYSIYSDKLSFNYKYCIDNPKEFVLKTNDIMNYMDRNNDGSTTRIFNQVDDKPYLDYKNGEVILNYEYGDVSFREFFSRKGSLLRVYSYFELIKHSNFFDDIKLRANLRWKAYGDYREDSLPIQNTLDIVCTKGFSTIIILTIEDNIKNEDLYEINNYTKQFGIDAKPVLITSNTDDDTSQIKMIAAAGGVYLIDRQMLIENSVADYVKNIATGKEDWQNI</sequence>
<dbReference type="SUPFAM" id="SSF56112">
    <property type="entry name" value="Protein kinase-like (PK-like)"/>
    <property type="match status" value="1"/>
</dbReference>
<dbReference type="EMBL" id="JBGMEH010000008">
    <property type="protein sequence ID" value="MFO3716723.1"/>
    <property type="molecule type" value="Genomic_DNA"/>
</dbReference>
<gene>
    <name evidence="5" type="ORF">ACCQ40_08125</name>
</gene>
<feature type="binding site" evidence="3">
    <location>
        <position position="75"/>
    </location>
    <ligand>
        <name>ATP</name>
        <dbReference type="ChEBI" id="CHEBI:30616"/>
    </ligand>
</feature>
<feature type="domain" description="Protein kinase" evidence="4">
    <location>
        <begin position="43"/>
        <end position="332"/>
    </location>
</feature>
<dbReference type="Pfam" id="PF00069">
    <property type="entry name" value="Pkinase"/>
    <property type="match status" value="1"/>
</dbReference>
<proteinExistence type="predicted"/>
<keyword evidence="2 3" id="KW-0067">ATP-binding</keyword>